<dbReference type="RefSeq" id="WP_088562674.1">
    <property type="nucleotide sequence ID" value="NZ_FYEH01000016.1"/>
</dbReference>
<dbReference type="EMBL" id="FYEH01000016">
    <property type="protein sequence ID" value="SNB76959.1"/>
    <property type="molecule type" value="Genomic_DNA"/>
</dbReference>
<proteinExistence type="predicted"/>
<dbReference type="Proteomes" id="UP000197065">
    <property type="component" value="Unassembled WGS sequence"/>
</dbReference>
<keyword evidence="2" id="KW-1185">Reference proteome</keyword>
<gene>
    <name evidence="1" type="ORF">SAMN07250955_1163</name>
</gene>
<organism evidence="1 2">
    <name type="scientific">Arboricoccus pini</name>
    <dbReference type="NCBI Taxonomy" id="1963835"/>
    <lineage>
        <taxon>Bacteria</taxon>
        <taxon>Pseudomonadati</taxon>
        <taxon>Pseudomonadota</taxon>
        <taxon>Alphaproteobacteria</taxon>
        <taxon>Geminicoccales</taxon>
        <taxon>Geminicoccaceae</taxon>
        <taxon>Arboricoccus</taxon>
    </lineage>
</organism>
<evidence type="ECO:0000313" key="2">
    <source>
        <dbReference type="Proteomes" id="UP000197065"/>
    </source>
</evidence>
<protein>
    <submittedName>
        <fullName evidence="1">Uncharacterized protein</fullName>
    </submittedName>
</protein>
<name>A0A212RWI5_9PROT</name>
<dbReference type="OrthoDB" id="7363897at2"/>
<evidence type="ECO:0000313" key="1">
    <source>
        <dbReference type="EMBL" id="SNB76959.1"/>
    </source>
</evidence>
<accession>A0A212RWI5</accession>
<dbReference type="AlphaFoldDB" id="A0A212RWI5"/>
<reference evidence="1 2" key="1">
    <citation type="submission" date="2017-06" db="EMBL/GenBank/DDBJ databases">
        <authorList>
            <person name="Kim H.J."/>
            <person name="Triplett B.A."/>
        </authorList>
    </citation>
    <scope>NUCLEOTIDE SEQUENCE [LARGE SCALE GENOMIC DNA]</scope>
    <source>
        <strain evidence="1 2">B29T1</strain>
    </source>
</reference>
<sequence>MVELIVLACLIAKPSHCETFNIPFQALNVSQCLWQSQAQAAEWSASHPEWLIRKLNCSLPPA</sequence>